<dbReference type="Proteomes" id="UP000612712">
    <property type="component" value="Unassembled WGS sequence"/>
</dbReference>
<dbReference type="AlphaFoldDB" id="A0A8H9YBQ8"/>
<evidence type="ECO:0000256" key="1">
    <source>
        <dbReference type="SAM" id="Phobius"/>
    </source>
</evidence>
<evidence type="ECO:0000313" key="3">
    <source>
        <dbReference type="EMBL" id="MBB3116970.1"/>
    </source>
</evidence>
<evidence type="ECO:0000313" key="4">
    <source>
        <dbReference type="Proteomes" id="UP000612712"/>
    </source>
</evidence>
<dbReference type="EMBL" id="JACHWT010000012">
    <property type="protein sequence ID" value="MBB3116933.1"/>
    <property type="molecule type" value="Genomic_DNA"/>
</dbReference>
<name>A0A8H9YBQ8_9CORY</name>
<feature type="transmembrane region" description="Helical" evidence="1">
    <location>
        <begin position="31"/>
        <end position="49"/>
    </location>
</feature>
<accession>A0A8H9YBQ8</accession>
<sequence length="63" mass="7022">MIIDVKALVPFFMGAFFSLLLASRYGSLSLGVALFMGVTVVCLVLNRFLRSRNRSSAQQQPQR</sequence>
<keyword evidence="1" id="KW-1133">Transmembrane helix</keyword>
<protein>
    <submittedName>
        <fullName evidence="2">Uncharacterized membrane protein YoaK (UPF0700 family)</fullName>
    </submittedName>
</protein>
<evidence type="ECO:0000313" key="2">
    <source>
        <dbReference type="EMBL" id="MBB3116933.1"/>
    </source>
</evidence>
<organism evidence="2 4">
    <name type="scientific">Corynebacterium bovis DSM 20582 = CIP 54.80</name>
    <dbReference type="NCBI Taxonomy" id="927655"/>
    <lineage>
        <taxon>Bacteria</taxon>
        <taxon>Bacillati</taxon>
        <taxon>Actinomycetota</taxon>
        <taxon>Actinomycetes</taxon>
        <taxon>Mycobacteriales</taxon>
        <taxon>Corynebacteriaceae</taxon>
        <taxon>Corynebacterium</taxon>
    </lineage>
</organism>
<proteinExistence type="predicted"/>
<keyword evidence="1" id="KW-0472">Membrane</keyword>
<comment type="caution">
    <text evidence="2">The sequence shown here is derived from an EMBL/GenBank/DDBJ whole genome shotgun (WGS) entry which is preliminary data.</text>
</comment>
<gene>
    <name evidence="2" type="ORF">FHU32_002187</name>
    <name evidence="3" type="ORF">FHU32_002224</name>
</gene>
<keyword evidence="1" id="KW-0812">Transmembrane</keyword>
<reference evidence="2" key="1">
    <citation type="submission" date="2020-08" db="EMBL/GenBank/DDBJ databases">
        <title>Sequencing the genomes of 1000 actinobacteria strains.</title>
        <authorList>
            <person name="Klenk H.-P."/>
        </authorList>
    </citation>
    <scope>NUCLEOTIDE SEQUENCE</scope>
    <source>
        <strain evidence="2">DSM 20582</strain>
    </source>
</reference>
<feature type="transmembrane region" description="Helical" evidence="1">
    <location>
        <begin position="7"/>
        <end position="25"/>
    </location>
</feature>
<dbReference type="EMBL" id="JACHWT010000014">
    <property type="protein sequence ID" value="MBB3116970.1"/>
    <property type="molecule type" value="Genomic_DNA"/>
</dbReference>